<gene>
    <name evidence="1" type="ORF">HE1_00366</name>
</gene>
<dbReference type="Proteomes" id="UP000024842">
    <property type="component" value="Unassembled WGS sequence"/>
</dbReference>
<name>A0A023DXE4_9PROT</name>
<dbReference type="STRING" id="1427503.HE1_00366"/>
<sequence>MIHRFIILINIGIFLAPLFANSEKKLCKDIESTYRAWEKKQNLSYRKKNLFA</sequence>
<dbReference type="EMBL" id="BAUP01000057">
    <property type="protein sequence ID" value="GAJ46046.1"/>
    <property type="molecule type" value="Genomic_DNA"/>
</dbReference>
<accession>A0A023DXE4</accession>
<organism evidence="1 2">
    <name type="scientific">Holospora elegans E1</name>
    <dbReference type="NCBI Taxonomy" id="1427503"/>
    <lineage>
        <taxon>Bacteria</taxon>
        <taxon>Pseudomonadati</taxon>
        <taxon>Pseudomonadota</taxon>
        <taxon>Alphaproteobacteria</taxon>
        <taxon>Holosporales</taxon>
        <taxon>Holosporaceae</taxon>
        <taxon>Holospora</taxon>
    </lineage>
</organism>
<proteinExistence type="predicted"/>
<dbReference type="AlphaFoldDB" id="A0A023DXE4"/>
<evidence type="ECO:0000313" key="1">
    <source>
        <dbReference type="EMBL" id="GAJ46046.1"/>
    </source>
</evidence>
<evidence type="ECO:0000313" key="2">
    <source>
        <dbReference type="Proteomes" id="UP000024842"/>
    </source>
</evidence>
<keyword evidence="2" id="KW-1185">Reference proteome</keyword>
<protein>
    <submittedName>
        <fullName evidence="1">Uncharacterized protein</fullName>
    </submittedName>
</protein>
<comment type="caution">
    <text evidence="1">The sequence shown here is derived from an EMBL/GenBank/DDBJ whole genome shotgun (WGS) entry which is preliminary data.</text>
</comment>
<reference evidence="1 2" key="1">
    <citation type="journal article" date="2014" name="FEMS Microbiol. Lett.">
        <title>Draft genome sequences of three Holospora species (Holospora obtusa, Holospora undulata, and Holospora elegans), endonuclear symbiotic bacteria of the ciliate Paramecium caudatum.</title>
        <authorList>
            <person name="Dohra H."/>
            <person name="Tanaka K."/>
            <person name="Suzuki T."/>
            <person name="Fujishima M."/>
            <person name="Suzuki H."/>
        </authorList>
    </citation>
    <scope>NUCLEOTIDE SEQUENCE [LARGE SCALE GENOMIC DNA]</scope>
    <source>
        <strain evidence="1 2">E1</strain>
    </source>
</reference>